<gene>
    <name evidence="2" type="ORF">EVA_03699</name>
</gene>
<keyword evidence="1" id="KW-0812">Transmembrane</keyword>
<proteinExistence type="predicted"/>
<organism evidence="2">
    <name type="scientific">gut metagenome</name>
    <dbReference type="NCBI Taxonomy" id="749906"/>
    <lineage>
        <taxon>unclassified sequences</taxon>
        <taxon>metagenomes</taxon>
        <taxon>organismal metagenomes</taxon>
    </lineage>
</organism>
<comment type="caution">
    <text evidence="2">The sequence shown here is derived from an EMBL/GenBank/DDBJ whole genome shotgun (WGS) entry which is preliminary data.</text>
</comment>
<feature type="transmembrane region" description="Helical" evidence="1">
    <location>
        <begin position="47"/>
        <end position="68"/>
    </location>
</feature>
<keyword evidence="1" id="KW-1133">Transmembrane helix</keyword>
<dbReference type="InterPro" id="IPR045692">
    <property type="entry name" value="DUF6057"/>
</dbReference>
<evidence type="ECO:0000256" key="1">
    <source>
        <dbReference type="SAM" id="Phobius"/>
    </source>
</evidence>
<evidence type="ECO:0008006" key="3">
    <source>
        <dbReference type="Google" id="ProtNLM"/>
    </source>
</evidence>
<dbReference type="Pfam" id="PF19529">
    <property type="entry name" value="DUF6057"/>
    <property type="match status" value="1"/>
</dbReference>
<keyword evidence="1" id="KW-0472">Membrane</keyword>
<accession>J9GK93</accession>
<name>J9GK93_9ZZZZ</name>
<feature type="transmembrane region" description="Helical" evidence="1">
    <location>
        <begin position="132"/>
        <end position="153"/>
    </location>
</feature>
<reference evidence="2" key="1">
    <citation type="journal article" date="2012" name="PLoS ONE">
        <title>Gene sets for utilization of primary and secondary nutrition supplies in the distal gut of endangered iberian lynx.</title>
        <authorList>
            <person name="Alcaide M."/>
            <person name="Messina E."/>
            <person name="Richter M."/>
            <person name="Bargiela R."/>
            <person name="Peplies J."/>
            <person name="Huws S.A."/>
            <person name="Newbold C.J."/>
            <person name="Golyshin P.N."/>
            <person name="Simon M.A."/>
            <person name="Lopez G."/>
            <person name="Yakimov M.M."/>
            <person name="Ferrer M."/>
        </authorList>
    </citation>
    <scope>NUCLEOTIDE SEQUENCE</scope>
</reference>
<dbReference type="EMBL" id="AMCI01000683">
    <property type="protein sequence ID" value="EJX08192.1"/>
    <property type="molecule type" value="Genomic_DNA"/>
</dbReference>
<evidence type="ECO:0000313" key="2">
    <source>
        <dbReference type="EMBL" id="EJX08192.1"/>
    </source>
</evidence>
<dbReference type="AlphaFoldDB" id="J9GK93"/>
<feature type="transmembrane region" description="Helical" evidence="1">
    <location>
        <begin position="75"/>
        <end position="92"/>
    </location>
</feature>
<feature type="transmembrane region" description="Helical" evidence="1">
    <location>
        <begin position="98"/>
        <end position="120"/>
    </location>
</feature>
<sequence length="372" mass="42485">MISQRVRTLMCALFALFLFVYLYVFQSPLLALVQHQLAEGQTVYMPLISALVLTVLLMLLQCLLVKWVYFSDVTYSFSFIPSALLAILLTAFTPELSVPILVACTVFLLWFVGVVGYTLCHRDQSGFAQRTFAHTVCLHLLVFLPTGILMGAASHSQDVLTYELQVGRLSTRQQYEEALEVGRRSLATSSRLTALRAYALAHTPEGLGERFFTYPLSGTGSGQLMFSPADTLKQLLCPDSLYADFLVWPSTVESPLAFWKRVKTKSSSVHVKDYWLTALLLEKELDTFVKELPMYYPISDSISLPRHYGEALTLYAVSHHKNLAFPSDSAYIVSYNRFVREKEMGGDYRETQNLLRRQYGDTYWWYYYFQEN</sequence>
<protein>
    <recommendedName>
        <fullName evidence="3">Transmembrane protein</fullName>
    </recommendedName>
</protein>